<keyword evidence="3" id="KW-0863">Zinc-finger</keyword>
<evidence type="ECO:0000313" key="8">
    <source>
        <dbReference type="Proteomes" id="UP000070444"/>
    </source>
</evidence>
<dbReference type="SUPFAM" id="SSF57667">
    <property type="entry name" value="beta-beta-alpha zinc fingers"/>
    <property type="match status" value="1"/>
</dbReference>
<dbReference type="InterPro" id="IPR038254">
    <property type="entry name" value="KIN17_WH-like_sf"/>
</dbReference>
<dbReference type="GO" id="GO:0008270">
    <property type="term" value="F:zinc ion binding"/>
    <property type="evidence" value="ECO:0007669"/>
    <property type="project" value="UniProtKB-KW"/>
</dbReference>
<dbReference type="InterPro" id="IPR036236">
    <property type="entry name" value="Znf_C2H2_sf"/>
</dbReference>
<dbReference type="GO" id="GO:0006260">
    <property type="term" value="P:DNA replication"/>
    <property type="evidence" value="ECO:0007669"/>
    <property type="project" value="TreeGrafter"/>
</dbReference>
<dbReference type="Proteomes" id="UP000070444">
    <property type="component" value="Unassembled WGS sequence"/>
</dbReference>
<dbReference type="STRING" id="796925.A0A137P5Z1"/>
<feature type="compositionally biased region" description="Low complexity" evidence="5">
    <location>
        <begin position="226"/>
        <end position="235"/>
    </location>
</feature>
<proteinExistence type="inferred from homology"/>
<protein>
    <recommendedName>
        <fullName evidence="6">C2H2-type domain-containing protein</fullName>
    </recommendedName>
</protein>
<evidence type="ECO:0000256" key="1">
    <source>
        <dbReference type="ARBA" id="ARBA00008517"/>
    </source>
</evidence>
<dbReference type="InterPro" id="IPR037321">
    <property type="entry name" value="KIN17-like"/>
</dbReference>
<evidence type="ECO:0000256" key="3">
    <source>
        <dbReference type="ARBA" id="ARBA00022771"/>
    </source>
</evidence>
<dbReference type="PANTHER" id="PTHR12805">
    <property type="entry name" value="KIN17 KIN, ANTIGENIC DETERMINANT OF RECA PROTEIN HOMOLOG"/>
    <property type="match status" value="1"/>
</dbReference>
<dbReference type="InterPro" id="IPR019447">
    <property type="entry name" value="DNA/RNA-bd_Kin17_WH-like_dom"/>
</dbReference>
<dbReference type="GO" id="GO:0005634">
    <property type="term" value="C:nucleus"/>
    <property type="evidence" value="ECO:0007669"/>
    <property type="project" value="TreeGrafter"/>
</dbReference>
<organism evidence="7 8">
    <name type="scientific">Conidiobolus coronatus (strain ATCC 28846 / CBS 209.66 / NRRL 28638)</name>
    <name type="common">Delacroixia coronata</name>
    <dbReference type="NCBI Taxonomy" id="796925"/>
    <lineage>
        <taxon>Eukaryota</taxon>
        <taxon>Fungi</taxon>
        <taxon>Fungi incertae sedis</taxon>
        <taxon>Zoopagomycota</taxon>
        <taxon>Entomophthoromycotina</taxon>
        <taxon>Entomophthoromycetes</taxon>
        <taxon>Entomophthorales</taxon>
        <taxon>Ancylistaceae</taxon>
        <taxon>Conidiobolus</taxon>
    </lineage>
</organism>
<feature type="domain" description="C2H2-type" evidence="6">
    <location>
        <begin position="28"/>
        <end position="50"/>
    </location>
</feature>
<dbReference type="InterPro" id="IPR013087">
    <property type="entry name" value="Znf_C2H2_type"/>
</dbReference>
<evidence type="ECO:0000259" key="6">
    <source>
        <dbReference type="PROSITE" id="PS00028"/>
    </source>
</evidence>
<feature type="compositionally biased region" description="Basic and acidic residues" evidence="5">
    <location>
        <begin position="238"/>
        <end position="249"/>
    </location>
</feature>
<dbReference type="PANTHER" id="PTHR12805:SF0">
    <property type="entry name" value="DNA_RNA-BINDING PROTEIN KIN17"/>
    <property type="match status" value="1"/>
</dbReference>
<dbReference type="GO" id="GO:0006974">
    <property type="term" value="P:DNA damage response"/>
    <property type="evidence" value="ECO:0007669"/>
    <property type="project" value="TreeGrafter"/>
</dbReference>
<name>A0A137P5Z1_CONC2</name>
<gene>
    <name evidence="7" type="ORF">CONCODRAFT_78846</name>
</gene>
<keyword evidence="4" id="KW-0862">Zinc</keyword>
<evidence type="ECO:0000256" key="2">
    <source>
        <dbReference type="ARBA" id="ARBA00022723"/>
    </source>
</evidence>
<evidence type="ECO:0000313" key="7">
    <source>
        <dbReference type="EMBL" id="KXN70427.1"/>
    </source>
</evidence>
<reference evidence="7 8" key="1">
    <citation type="journal article" date="2015" name="Genome Biol. Evol.">
        <title>Phylogenomic analyses indicate that early fungi evolved digesting cell walls of algal ancestors of land plants.</title>
        <authorList>
            <person name="Chang Y."/>
            <person name="Wang S."/>
            <person name="Sekimoto S."/>
            <person name="Aerts A.L."/>
            <person name="Choi C."/>
            <person name="Clum A."/>
            <person name="LaButti K.M."/>
            <person name="Lindquist E.A."/>
            <person name="Yee Ngan C."/>
            <person name="Ohm R.A."/>
            <person name="Salamov A.A."/>
            <person name="Grigoriev I.V."/>
            <person name="Spatafora J.W."/>
            <person name="Berbee M.L."/>
        </authorList>
    </citation>
    <scope>NUCLEOTIDE SEQUENCE [LARGE SCALE GENOMIC DNA]</scope>
    <source>
        <strain evidence="7 8">NRRL 28638</strain>
    </source>
</reference>
<evidence type="ECO:0000256" key="5">
    <source>
        <dbReference type="SAM" id="MobiDB-lite"/>
    </source>
</evidence>
<keyword evidence="8" id="KW-1185">Reference proteome</keyword>
<accession>A0A137P5Z1</accession>
<dbReference type="InterPro" id="IPR056767">
    <property type="entry name" value="C2H2-Znf_KIN17"/>
</dbReference>
<dbReference type="OMA" id="KWVANKM"/>
<dbReference type="SMART" id="SM01253">
    <property type="entry name" value="Kin17_mid"/>
    <property type="match status" value="1"/>
</dbReference>
<dbReference type="PROSITE" id="PS00028">
    <property type="entry name" value="ZINC_FINGER_C2H2_1"/>
    <property type="match status" value="1"/>
</dbReference>
<dbReference type="EMBL" id="KQ964502">
    <property type="protein sequence ID" value="KXN70427.1"/>
    <property type="molecule type" value="Genomic_DNA"/>
</dbReference>
<dbReference type="AlphaFoldDB" id="A0A137P5Z1"/>
<dbReference type="Pfam" id="PF25095">
    <property type="entry name" value="C2H2-zf_KIN17"/>
    <property type="match status" value="1"/>
</dbReference>
<dbReference type="Gene3D" id="1.10.10.2030">
    <property type="entry name" value="DNA/RNA-binding protein Kin17, conserved domain"/>
    <property type="match status" value="1"/>
</dbReference>
<keyword evidence="2" id="KW-0479">Metal-binding</keyword>
<dbReference type="OrthoDB" id="10266249at2759"/>
<dbReference type="Pfam" id="PF10357">
    <property type="entry name" value="WH_KIN17"/>
    <property type="match status" value="1"/>
</dbReference>
<feature type="region of interest" description="Disordered" evidence="5">
    <location>
        <begin position="226"/>
        <end position="259"/>
    </location>
</feature>
<dbReference type="GO" id="GO:0003690">
    <property type="term" value="F:double-stranded DNA binding"/>
    <property type="evidence" value="ECO:0007669"/>
    <property type="project" value="TreeGrafter"/>
</dbReference>
<evidence type="ECO:0000256" key="4">
    <source>
        <dbReference type="ARBA" id="ARBA00022833"/>
    </source>
</evidence>
<comment type="similarity">
    <text evidence="1">Belongs to the KIN17 family.</text>
</comment>
<dbReference type="FunFam" id="1.10.10.2030:FF:000001">
    <property type="entry name" value="DNA/RNA-binding protein KIN17, putative"/>
    <property type="match status" value="1"/>
</dbReference>
<sequence length="277" mass="31927">MAKDGFLTPKAIGNRIKAKGLQKLRFFCQMCEKQCRDDNGFKCHISSESHQRQMAIFADNPGKFIHNFSREFQSVYLSILSSRHGTKRTFANKVYQEVIADRTHLHMNATRWNSLTEFILHLGREGHCHIDQDDRGWWVSWIDNSPKELARKAAIEKKDRQDSNDEDRQKRLLMEQIEKAKDEDKPAVDVDLKRNDQGPIKLQMIMKKPMISKPMGFKPKSLNALAKASATSSSKINEGSDSKPAETAKRPLSQAELLIEEDKQRKLNLQKKSRLLH</sequence>